<evidence type="ECO:0000256" key="2">
    <source>
        <dbReference type="HAMAP-Rule" id="MF_00984"/>
    </source>
</evidence>
<dbReference type="Proteomes" id="UP000318834">
    <property type="component" value="Unassembled WGS sequence"/>
</dbReference>
<dbReference type="CDD" id="cd04496">
    <property type="entry name" value="SSB_OBF"/>
    <property type="match status" value="1"/>
</dbReference>
<feature type="region of interest" description="Disordered" evidence="4">
    <location>
        <begin position="100"/>
        <end position="134"/>
    </location>
</feature>
<evidence type="ECO:0000313" key="6">
    <source>
        <dbReference type="Proteomes" id="UP000318834"/>
    </source>
</evidence>
<dbReference type="Gene3D" id="2.40.50.140">
    <property type="entry name" value="Nucleic acid-binding proteins"/>
    <property type="match status" value="1"/>
</dbReference>
<dbReference type="HAMAP" id="MF_00984">
    <property type="entry name" value="SSB"/>
    <property type="match status" value="1"/>
</dbReference>
<comment type="caution">
    <text evidence="2">Lacks conserved residue(s) required for the propagation of feature annotation.</text>
</comment>
<dbReference type="NCBIfam" id="TIGR00621">
    <property type="entry name" value="ssb"/>
    <property type="match status" value="1"/>
</dbReference>
<dbReference type="EMBL" id="VBAP01000012">
    <property type="protein sequence ID" value="TMI76727.1"/>
    <property type="molecule type" value="Genomic_DNA"/>
</dbReference>
<feature type="compositionally biased region" description="Low complexity" evidence="4">
    <location>
        <begin position="47"/>
        <end position="58"/>
    </location>
</feature>
<name>A0A537IZM9_9BACT</name>
<feature type="region of interest" description="Disordered" evidence="4">
    <location>
        <begin position="1"/>
        <end position="20"/>
    </location>
</feature>
<feature type="compositionally biased region" description="Basic and acidic residues" evidence="4">
    <location>
        <begin position="115"/>
        <end position="129"/>
    </location>
</feature>
<dbReference type="PROSITE" id="PS50935">
    <property type="entry name" value="SSB"/>
    <property type="match status" value="1"/>
</dbReference>
<dbReference type="InterPro" id="IPR012340">
    <property type="entry name" value="NA-bd_OB-fold"/>
</dbReference>
<dbReference type="PANTHER" id="PTHR10302">
    <property type="entry name" value="SINGLE-STRANDED DNA-BINDING PROTEIN"/>
    <property type="match status" value="1"/>
</dbReference>
<keyword evidence="1 2" id="KW-0238">DNA-binding</keyword>
<protein>
    <recommendedName>
        <fullName evidence="2 3">Single-stranded DNA-binding protein</fullName>
        <shortName evidence="2">SSB</shortName>
    </recommendedName>
</protein>
<dbReference type="GO" id="GO:0006260">
    <property type="term" value="P:DNA replication"/>
    <property type="evidence" value="ECO:0007669"/>
    <property type="project" value="InterPro"/>
</dbReference>
<evidence type="ECO:0000313" key="5">
    <source>
        <dbReference type="EMBL" id="TMI76727.1"/>
    </source>
</evidence>
<feature type="region of interest" description="Disordered" evidence="4">
    <location>
        <begin position="35"/>
        <end position="82"/>
    </location>
</feature>
<accession>A0A537IZM9</accession>
<evidence type="ECO:0000256" key="3">
    <source>
        <dbReference type="RuleBase" id="RU000524"/>
    </source>
</evidence>
<dbReference type="GO" id="GO:0009295">
    <property type="term" value="C:nucleoid"/>
    <property type="evidence" value="ECO:0007669"/>
    <property type="project" value="TreeGrafter"/>
</dbReference>
<evidence type="ECO:0000256" key="4">
    <source>
        <dbReference type="SAM" id="MobiDB-lite"/>
    </source>
</evidence>
<evidence type="ECO:0000256" key="1">
    <source>
        <dbReference type="ARBA" id="ARBA00023125"/>
    </source>
</evidence>
<gene>
    <name evidence="5" type="ORF">E6H05_02835</name>
</gene>
<dbReference type="InterPro" id="IPR011344">
    <property type="entry name" value="ssDNA-bd"/>
</dbReference>
<feature type="compositionally biased region" description="Polar residues" evidence="4">
    <location>
        <begin position="1"/>
        <end position="18"/>
    </location>
</feature>
<dbReference type="GO" id="GO:0003697">
    <property type="term" value="F:single-stranded DNA binding"/>
    <property type="evidence" value="ECO:0007669"/>
    <property type="project" value="UniProtKB-UniRule"/>
</dbReference>
<dbReference type="InterPro" id="IPR000424">
    <property type="entry name" value="Primosome_PriB/ssb"/>
</dbReference>
<organism evidence="5 6">
    <name type="scientific">Candidatus Segetimicrobium genomatis</name>
    <dbReference type="NCBI Taxonomy" id="2569760"/>
    <lineage>
        <taxon>Bacteria</taxon>
        <taxon>Bacillati</taxon>
        <taxon>Candidatus Sysuimicrobiota</taxon>
        <taxon>Candidatus Sysuimicrobiia</taxon>
        <taxon>Candidatus Sysuimicrobiales</taxon>
        <taxon>Candidatus Segetimicrobiaceae</taxon>
        <taxon>Candidatus Segetimicrobium</taxon>
    </lineage>
</organism>
<dbReference type="Pfam" id="PF00436">
    <property type="entry name" value="SSB"/>
    <property type="match status" value="1"/>
</dbReference>
<reference evidence="5 6" key="1">
    <citation type="journal article" date="2019" name="Nat. Microbiol.">
        <title>Mediterranean grassland soil C-N compound turnover is dependent on rainfall and depth, and is mediated by genomically divergent microorganisms.</title>
        <authorList>
            <person name="Diamond S."/>
            <person name="Andeer P.F."/>
            <person name="Li Z."/>
            <person name="Crits-Christoph A."/>
            <person name="Burstein D."/>
            <person name="Anantharaman K."/>
            <person name="Lane K.R."/>
            <person name="Thomas B.C."/>
            <person name="Pan C."/>
            <person name="Northen T.R."/>
            <person name="Banfield J.F."/>
        </authorList>
    </citation>
    <scope>NUCLEOTIDE SEQUENCE [LARGE SCALE GENOMIC DNA]</scope>
    <source>
        <strain evidence="5">NP_8</strain>
    </source>
</reference>
<comment type="subunit">
    <text evidence="2">Homotetramer.</text>
</comment>
<dbReference type="SUPFAM" id="SSF50249">
    <property type="entry name" value="Nucleic acid-binding proteins"/>
    <property type="match status" value="1"/>
</dbReference>
<proteinExistence type="inferred from homology"/>
<comment type="caution">
    <text evidence="5">The sequence shown here is derived from an EMBL/GenBank/DDBJ whole genome shotgun (WGS) entry which is preliminary data.</text>
</comment>
<dbReference type="PANTHER" id="PTHR10302:SF27">
    <property type="entry name" value="SINGLE-STRANDED DNA-BINDING PROTEIN"/>
    <property type="match status" value="1"/>
</dbReference>
<sequence>MSSVTAPGPQARSTTAESASICECDTSQALTCLKNGWPANRANENRSSSLTGDSSITSPRSSCRQEEEVGHVFCPRDPSPAANDPVELLQARLQSATVVPPDRERGAVSMSKAPEMTDERAEPRPDGRTGGRGINQITLVGRLTRDPELRNVGDGVPRAWFVVAVPRGYAGKDGDRDADFINVVAWRKLASVVSEHLQKGRLVGIVGRLQVSSFEAQDGSRRSTTEVIADQIVFLDAPKKPAKTDG</sequence>
<dbReference type="AlphaFoldDB" id="A0A537IZM9"/>